<reference evidence="1" key="2">
    <citation type="submission" date="2020-06" db="EMBL/GenBank/DDBJ databases">
        <title>Helianthus annuus Genome sequencing and assembly Release 2.</title>
        <authorList>
            <person name="Gouzy J."/>
            <person name="Langlade N."/>
            <person name="Munos S."/>
        </authorList>
    </citation>
    <scope>NUCLEOTIDE SEQUENCE</scope>
    <source>
        <tissue evidence="1">Leaves</tissue>
    </source>
</reference>
<proteinExistence type="predicted"/>
<evidence type="ECO:0000313" key="2">
    <source>
        <dbReference type="Proteomes" id="UP000215914"/>
    </source>
</evidence>
<accession>A0A9K3DLL4</accession>
<sequence>MRCVCVCIHTHQGDLQSYQYNMSGEGAHGKQDKYNNTNSLYT</sequence>
<protein>
    <submittedName>
        <fullName evidence="1">Uncharacterized protein</fullName>
    </submittedName>
</protein>
<comment type="caution">
    <text evidence="1">The sequence shown here is derived from an EMBL/GenBank/DDBJ whole genome shotgun (WGS) entry which is preliminary data.</text>
</comment>
<keyword evidence="2" id="KW-1185">Reference proteome</keyword>
<name>A0A9K3DLL4_HELAN</name>
<reference evidence="1" key="1">
    <citation type="journal article" date="2017" name="Nature">
        <title>The sunflower genome provides insights into oil metabolism, flowering and Asterid evolution.</title>
        <authorList>
            <person name="Badouin H."/>
            <person name="Gouzy J."/>
            <person name="Grassa C.J."/>
            <person name="Murat F."/>
            <person name="Staton S.E."/>
            <person name="Cottret L."/>
            <person name="Lelandais-Briere C."/>
            <person name="Owens G.L."/>
            <person name="Carrere S."/>
            <person name="Mayjonade B."/>
            <person name="Legrand L."/>
            <person name="Gill N."/>
            <person name="Kane N.C."/>
            <person name="Bowers J.E."/>
            <person name="Hubner S."/>
            <person name="Bellec A."/>
            <person name="Berard A."/>
            <person name="Berges H."/>
            <person name="Blanchet N."/>
            <person name="Boniface M.C."/>
            <person name="Brunel D."/>
            <person name="Catrice O."/>
            <person name="Chaidir N."/>
            <person name="Claudel C."/>
            <person name="Donnadieu C."/>
            <person name="Faraut T."/>
            <person name="Fievet G."/>
            <person name="Helmstetter N."/>
            <person name="King M."/>
            <person name="Knapp S.J."/>
            <person name="Lai Z."/>
            <person name="Le Paslier M.C."/>
            <person name="Lippi Y."/>
            <person name="Lorenzon L."/>
            <person name="Mandel J.R."/>
            <person name="Marage G."/>
            <person name="Marchand G."/>
            <person name="Marquand E."/>
            <person name="Bret-Mestries E."/>
            <person name="Morien E."/>
            <person name="Nambeesan S."/>
            <person name="Nguyen T."/>
            <person name="Pegot-Espagnet P."/>
            <person name="Pouilly N."/>
            <person name="Raftis F."/>
            <person name="Sallet E."/>
            <person name="Schiex T."/>
            <person name="Thomas J."/>
            <person name="Vandecasteele C."/>
            <person name="Vares D."/>
            <person name="Vear F."/>
            <person name="Vautrin S."/>
            <person name="Crespi M."/>
            <person name="Mangin B."/>
            <person name="Burke J.M."/>
            <person name="Salse J."/>
            <person name="Munos S."/>
            <person name="Vincourt P."/>
            <person name="Rieseberg L.H."/>
            <person name="Langlade N.B."/>
        </authorList>
    </citation>
    <scope>NUCLEOTIDE SEQUENCE</scope>
    <source>
        <tissue evidence="1">Leaves</tissue>
    </source>
</reference>
<dbReference type="AlphaFoldDB" id="A0A9K3DLL4"/>
<dbReference type="Gramene" id="mRNA:HanXRQr2_Chr17g0820241">
    <property type="protein sequence ID" value="mRNA:HanXRQr2_Chr17g0820241"/>
    <property type="gene ID" value="HanXRQr2_Chr17g0820241"/>
</dbReference>
<dbReference type="EMBL" id="MNCJ02000332">
    <property type="protein sequence ID" value="KAF5756889.1"/>
    <property type="molecule type" value="Genomic_DNA"/>
</dbReference>
<dbReference type="Proteomes" id="UP000215914">
    <property type="component" value="Unassembled WGS sequence"/>
</dbReference>
<organism evidence="1 2">
    <name type="scientific">Helianthus annuus</name>
    <name type="common">Common sunflower</name>
    <dbReference type="NCBI Taxonomy" id="4232"/>
    <lineage>
        <taxon>Eukaryota</taxon>
        <taxon>Viridiplantae</taxon>
        <taxon>Streptophyta</taxon>
        <taxon>Embryophyta</taxon>
        <taxon>Tracheophyta</taxon>
        <taxon>Spermatophyta</taxon>
        <taxon>Magnoliopsida</taxon>
        <taxon>eudicotyledons</taxon>
        <taxon>Gunneridae</taxon>
        <taxon>Pentapetalae</taxon>
        <taxon>asterids</taxon>
        <taxon>campanulids</taxon>
        <taxon>Asterales</taxon>
        <taxon>Asteraceae</taxon>
        <taxon>Asteroideae</taxon>
        <taxon>Heliantheae alliance</taxon>
        <taxon>Heliantheae</taxon>
        <taxon>Helianthus</taxon>
    </lineage>
</organism>
<evidence type="ECO:0000313" key="1">
    <source>
        <dbReference type="EMBL" id="KAF5756889.1"/>
    </source>
</evidence>
<gene>
    <name evidence="1" type="ORF">HanXRQr2_Chr17g0820241</name>
</gene>